<dbReference type="PANTHER" id="PTHR34923:SF1">
    <property type="entry name" value="SMALL INTEGRAL MEMBRANE PROTEIN 20"/>
    <property type="match status" value="1"/>
</dbReference>
<keyword evidence="2" id="KW-1133">Transmembrane helix</keyword>
<evidence type="ECO:0000313" key="4">
    <source>
        <dbReference type="RefSeq" id="XP_017773461.1"/>
    </source>
</evidence>
<keyword evidence="2" id="KW-0472">Membrane</keyword>
<feature type="transmembrane region" description="Helical" evidence="2">
    <location>
        <begin position="6"/>
        <end position="30"/>
    </location>
</feature>
<feature type="region of interest" description="Disordered" evidence="1">
    <location>
        <begin position="47"/>
        <end position="72"/>
    </location>
</feature>
<sequence length="72" mass="8391">MARWTGWRYGALIGGIVSAIGITIYPIVIYPMTHIEDYKELQKHTRRGIRQEEVQPGNMKVWSDPFDRNKSN</sequence>
<protein>
    <submittedName>
        <fullName evidence="4">Small integral membrane protein 20</fullName>
    </submittedName>
</protein>
<accession>A0ABM1MFW1</accession>
<keyword evidence="2" id="KW-0812">Transmembrane</keyword>
<proteinExistence type="predicted"/>
<dbReference type="InterPro" id="IPR027917">
    <property type="entry name" value="MITRAC7/Phoenixin"/>
</dbReference>
<dbReference type="PANTHER" id="PTHR34923">
    <property type="entry name" value="SMALL INTEGRAL MEMBRANE PROTEIN 20"/>
    <property type="match status" value="1"/>
</dbReference>
<dbReference type="RefSeq" id="XP_017773461.1">
    <property type="nucleotide sequence ID" value="XM_017917972.1"/>
</dbReference>
<organism evidence="3 4">
    <name type="scientific">Nicrophorus vespilloides</name>
    <name type="common">Boreal carrion beetle</name>
    <dbReference type="NCBI Taxonomy" id="110193"/>
    <lineage>
        <taxon>Eukaryota</taxon>
        <taxon>Metazoa</taxon>
        <taxon>Ecdysozoa</taxon>
        <taxon>Arthropoda</taxon>
        <taxon>Hexapoda</taxon>
        <taxon>Insecta</taxon>
        <taxon>Pterygota</taxon>
        <taxon>Neoptera</taxon>
        <taxon>Endopterygota</taxon>
        <taxon>Coleoptera</taxon>
        <taxon>Polyphaga</taxon>
        <taxon>Staphyliniformia</taxon>
        <taxon>Silphidae</taxon>
        <taxon>Nicrophorinae</taxon>
        <taxon>Nicrophorus</taxon>
    </lineage>
</organism>
<dbReference type="Proteomes" id="UP000695000">
    <property type="component" value="Unplaced"/>
</dbReference>
<evidence type="ECO:0000256" key="1">
    <source>
        <dbReference type="SAM" id="MobiDB-lite"/>
    </source>
</evidence>
<dbReference type="Pfam" id="PF15061">
    <property type="entry name" value="MITRAC7_Phoenixin"/>
    <property type="match status" value="1"/>
</dbReference>
<evidence type="ECO:0000313" key="3">
    <source>
        <dbReference type="Proteomes" id="UP000695000"/>
    </source>
</evidence>
<reference evidence="4" key="1">
    <citation type="submission" date="2025-08" db="UniProtKB">
        <authorList>
            <consortium name="RefSeq"/>
        </authorList>
    </citation>
    <scope>IDENTIFICATION</scope>
    <source>
        <tissue evidence="4">Whole Larva</tissue>
    </source>
</reference>
<gene>
    <name evidence="4" type="primary">LOC108560437</name>
</gene>
<evidence type="ECO:0000256" key="2">
    <source>
        <dbReference type="SAM" id="Phobius"/>
    </source>
</evidence>
<dbReference type="GeneID" id="108560437"/>
<name>A0ABM1MFW1_NICVS</name>
<keyword evidence="3" id="KW-1185">Reference proteome</keyword>